<proteinExistence type="predicted"/>
<evidence type="ECO:0000256" key="1">
    <source>
        <dbReference type="SAM" id="MobiDB-lite"/>
    </source>
</evidence>
<feature type="region of interest" description="Disordered" evidence="1">
    <location>
        <begin position="101"/>
        <end position="166"/>
    </location>
</feature>
<feature type="compositionally biased region" description="Basic and acidic residues" evidence="1">
    <location>
        <begin position="125"/>
        <end position="136"/>
    </location>
</feature>
<accession>A0AAV1CXN9</accession>
<dbReference type="EMBL" id="OX459120">
    <property type="protein sequence ID" value="CAI9100466.1"/>
    <property type="molecule type" value="Genomic_DNA"/>
</dbReference>
<name>A0AAV1CXN9_OLDCO</name>
<dbReference type="Proteomes" id="UP001161247">
    <property type="component" value="Chromosome 3"/>
</dbReference>
<evidence type="ECO:0000313" key="2">
    <source>
        <dbReference type="EMBL" id="CAI9100466.1"/>
    </source>
</evidence>
<protein>
    <submittedName>
        <fullName evidence="2">OLC1v1037577C1</fullName>
    </submittedName>
</protein>
<sequence>MSKQPTGQRLSEGPHYFPAPELRELLIGNAKFRRKQCENLKEGLVFESFWYRKYLSLTDNSGRRGYLHIHDNEDIPLIYLVSQNWPELYVCFAPIGGVDHASSSGQATGAVKIKTEDERGEEEGREQAGSDDEHVLSSESYDEEDGNDTKWMGQSSEHDTYAEKRE</sequence>
<feature type="compositionally biased region" description="Basic and acidic residues" evidence="1">
    <location>
        <begin position="156"/>
        <end position="166"/>
    </location>
</feature>
<dbReference type="AlphaFoldDB" id="A0AAV1CXN9"/>
<evidence type="ECO:0000313" key="3">
    <source>
        <dbReference type="Proteomes" id="UP001161247"/>
    </source>
</evidence>
<organism evidence="2 3">
    <name type="scientific">Oldenlandia corymbosa var. corymbosa</name>
    <dbReference type="NCBI Taxonomy" id="529605"/>
    <lineage>
        <taxon>Eukaryota</taxon>
        <taxon>Viridiplantae</taxon>
        <taxon>Streptophyta</taxon>
        <taxon>Embryophyta</taxon>
        <taxon>Tracheophyta</taxon>
        <taxon>Spermatophyta</taxon>
        <taxon>Magnoliopsida</taxon>
        <taxon>eudicotyledons</taxon>
        <taxon>Gunneridae</taxon>
        <taxon>Pentapetalae</taxon>
        <taxon>asterids</taxon>
        <taxon>lamiids</taxon>
        <taxon>Gentianales</taxon>
        <taxon>Rubiaceae</taxon>
        <taxon>Rubioideae</taxon>
        <taxon>Spermacoceae</taxon>
        <taxon>Hedyotis-Oldenlandia complex</taxon>
        <taxon>Oldenlandia</taxon>
    </lineage>
</organism>
<keyword evidence="3" id="KW-1185">Reference proteome</keyword>
<gene>
    <name evidence="2" type="ORF">OLC1_LOCUS10292</name>
</gene>
<reference evidence="2" key="1">
    <citation type="submission" date="2023-03" db="EMBL/GenBank/DDBJ databases">
        <authorList>
            <person name="Julca I."/>
        </authorList>
    </citation>
    <scope>NUCLEOTIDE SEQUENCE</scope>
</reference>